<dbReference type="Pfam" id="PF05970">
    <property type="entry name" value="PIF1"/>
    <property type="match status" value="1"/>
</dbReference>
<dbReference type="GO" id="GO:0043139">
    <property type="term" value="F:5'-3' DNA helicase activity"/>
    <property type="evidence" value="ECO:0007669"/>
    <property type="project" value="UniProtKB-EC"/>
</dbReference>
<evidence type="ECO:0000313" key="6">
    <source>
        <dbReference type="Proteomes" id="UP001652660"/>
    </source>
</evidence>
<keyword evidence="1" id="KW-0347">Helicase</keyword>
<gene>
    <name evidence="7" type="primary">LOC113711336</name>
</gene>
<evidence type="ECO:0000259" key="5">
    <source>
        <dbReference type="Pfam" id="PF21530"/>
    </source>
</evidence>
<dbReference type="PANTHER" id="PTHR10492">
    <property type="match status" value="1"/>
</dbReference>
<dbReference type="CDD" id="cd18809">
    <property type="entry name" value="SF1_C_RecD"/>
    <property type="match status" value="1"/>
</dbReference>
<comment type="cofactor">
    <cofactor evidence="1">
        <name>Mg(2+)</name>
        <dbReference type="ChEBI" id="CHEBI:18420"/>
    </cofactor>
</comment>
<dbReference type="InterPro" id="IPR027417">
    <property type="entry name" value="P-loop_NTPase"/>
</dbReference>
<name>A0A6P6UJ54_COFAR</name>
<evidence type="ECO:0000259" key="4">
    <source>
        <dbReference type="Pfam" id="PF14214"/>
    </source>
</evidence>
<comment type="similarity">
    <text evidence="1">Belongs to the helicase family.</text>
</comment>
<feature type="domain" description="DNA helicase Pif1-like DEAD-box helicase" evidence="3">
    <location>
        <begin position="763"/>
        <end position="953"/>
    </location>
</feature>
<feature type="region of interest" description="Disordered" evidence="2">
    <location>
        <begin position="1"/>
        <end position="25"/>
    </location>
</feature>
<keyword evidence="1" id="KW-0234">DNA repair</keyword>
<evidence type="ECO:0000259" key="3">
    <source>
        <dbReference type="Pfam" id="PF05970"/>
    </source>
</evidence>
<accession>A0A6P6UJ54</accession>
<keyword evidence="1" id="KW-0067">ATP-binding</keyword>
<keyword evidence="1" id="KW-0547">Nucleotide-binding</keyword>
<dbReference type="GO" id="GO:0000723">
    <property type="term" value="P:telomere maintenance"/>
    <property type="evidence" value="ECO:0007669"/>
    <property type="project" value="InterPro"/>
</dbReference>
<sequence>MPPSASDCVPNFGTSKRKRPNSIEQPPFDLVGTTISIPDASLHAASNQNADILISDELAGRASYSFDVQSENVLTGAELPHLLSFTKASLESEKHASSSIIASSILSNVQQGGEVSLVTAPMPYDLHRLFIGDDVRKNARTYNNNVSFTTFAAKYDPELTKNKHGVYTFRIQGQVYHFLDGLCIYNLPLASQVAAIWTETDDESVDKSVHIQYPLLFPCSESGWHHGIQRITCENRKRARHVCEDDIPIDLASISGPSNLINLEQRVADHGKKQKTNVTAREYYYYRFQMRNDDESMLLHALRLLQQYVVDIYVKIETSRLDFHRNKQNTIRTEALQGIMDSVFLGQTSGSKVGRRIYLPVSFLRGPRDMRRRYLDAMALAKKYGKPDHDMHGQVFLTMTCNPLWPEIQEHLKYKEKPQDRPDLLARVFRAKFEILRVELVAKKIFGDVAAYVYVIEFQKKSFPHAHLLFILKLQFKPLNPEAYDKIVSAELLDRKERPHLYSLVVRHMIHGPCGKMNKNSPCMKNSVCKNYYPKGYSEHMTHGEDSYPNYRKRKDGKKIRVKGYDLDNRWIIPYTPYLLALIDCHINVEICSTIKLVKYLYKYIFKGHDLVNFHTIADETPQDVDEIKEFQRGRWVSLPEALWRIYAFRLNEMTPAVYSLQLKVSNVCIEILLSTFVWTPAKRNWIERSKHKVIGRKAALELGLLESDSFIEATLEEAAGFQMPSLLRFLFVTLLLHCAPTNPSLLWEKFEMKLSRDFERAQTVFSSKGQSFFIDGPGGMEKIFLYRSLLATLRSQGYIAIAVATSGVATSLRPGGRTAHSRFKISLDFSKNKTCQLSKQSSMAQLIIECKLFLWDEASMAKRESIETFEELLKDVMETDDPFGGKVVIFGGDFRQTLPVILGVTKDQLIQASLLHSSLWFRMHKIKLTQNMRAVLDLAFSQFLLAVGEGAEPVDADNQICLPSHMVIPFHNMKDSFDRLIAYTFPDLNLYLSDPYEMISRCILTPKNTSVEDINEMMIQRFPGQLFTYKSSDQIVDQRFQADYEDFLNSQNPKVLPPHKLMLKENCPLILLRNLNPAEGLCNGTRLICRQLRRHTICAEIAFGQHKRKKIFIPRIPLQTPNTEKNGIPFIKTQLPVCLCFAMTINKAQGQTLDYVGVYLKELIFSHGQLYVALSRAKTANAVKVLILPGTFAEVKTDCKTSNIVFDEILQLSN</sequence>
<dbReference type="OrthoDB" id="508102at2759"/>
<dbReference type="GO" id="GO:0006310">
    <property type="term" value="P:DNA recombination"/>
    <property type="evidence" value="ECO:0007669"/>
    <property type="project" value="UniProtKB-KW"/>
</dbReference>
<dbReference type="GeneID" id="113711336"/>
<dbReference type="Gene3D" id="3.40.50.300">
    <property type="entry name" value="P-loop containing nucleotide triphosphate hydrolases"/>
    <property type="match status" value="2"/>
</dbReference>
<dbReference type="AlphaFoldDB" id="A0A6P6UJ54"/>
<keyword evidence="1" id="KW-0227">DNA damage</keyword>
<dbReference type="InterPro" id="IPR025476">
    <property type="entry name" value="Helitron_helicase-like"/>
</dbReference>
<dbReference type="Proteomes" id="UP001652660">
    <property type="component" value="Chromosome 10e"/>
</dbReference>
<dbReference type="Pfam" id="PF14214">
    <property type="entry name" value="Helitron_like_N"/>
    <property type="match status" value="1"/>
</dbReference>
<proteinExistence type="inferred from homology"/>
<evidence type="ECO:0000256" key="2">
    <source>
        <dbReference type="SAM" id="MobiDB-lite"/>
    </source>
</evidence>
<dbReference type="GO" id="GO:0005524">
    <property type="term" value="F:ATP binding"/>
    <property type="evidence" value="ECO:0007669"/>
    <property type="project" value="UniProtKB-KW"/>
</dbReference>
<dbReference type="PANTHER" id="PTHR10492:SF100">
    <property type="entry name" value="ATP-DEPENDENT DNA HELICASE"/>
    <property type="match status" value="1"/>
</dbReference>
<keyword evidence="1" id="KW-0233">DNA recombination</keyword>
<feature type="domain" description="DNA helicase Pif1-like 2B" evidence="5">
    <location>
        <begin position="1047"/>
        <end position="1093"/>
    </location>
</feature>
<evidence type="ECO:0000313" key="7">
    <source>
        <dbReference type="RefSeq" id="XP_027090301.1"/>
    </source>
</evidence>
<dbReference type="InterPro" id="IPR049163">
    <property type="entry name" value="Pif1-like_2B_dom"/>
</dbReference>
<dbReference type="EC" id="5.6.2.3" evidence="1"/>
<dbReference type="Pfam" id="PF21530">
    <property type="entry name" value="Pif1_2B_dom"/>
    <property type="match status" value="1"/>
</dbReference>
<reference evidence="7" key="2">
    <citation type="submission" date="2025-08" db="UniProtKB">
        <authorList>
            <consortium name="RefSeq"/>
        </authorList>
    </citation>
    <scope>IDENTIFICATION</scope>
    <source>
        <tissue evidence="7">Leaves</tissue>
    </source>
</reference>
<dbReference type="GO" id="GO:0016787">
    <property type="term" value="F:hydrolase activity"/>
    <property type="evidence" value="ECO:0007669"/>
    <property type="project" value="UniProtKB-KW"/>
</dbReference>
<reference evidence="6" key="1">
    <citation type="journal article" date="2025" name="Foods">
        <title>Unveiling the Microbial Signatures of Arabica Coffee Cherries: Insights into Ripeness Specific Diversity, Functional Traits, and Implications for Quality and Safety.</title>
        <authorList>
            <consortium name="RefSeq"/>
            <person name="Tenea G.N."/>
            <person name="Cifuentes V."/>
            <person name="Reyes P."/>
            <person name="Cevallos-Vallejos M."/>
        </authorList>
    </citation>
    <scope>NUCLEOTIDE SEQUENCE [LARGE SCALE GENOMIC DNA]</scope>
</reference>
<dbReference type="GO" id="GO:0006281">
    <property type="term" value="P:DNA repair"/>
    <property type="evidence" value="ECO:0007669"/>
    <property type="project" value="UniProtKB-KW"/>
</dbReference>
<comment type="catalytic activity">
    <reaction evidence="1">
        <text>ATP + H2O = ADP + phosphate + H(+)</text>
        <dbReference type="Rhea" id="RHEA:13065"/>
        <dbReference type="ChEBI" id="CHEBI:15377"/>
        <dbReference type="ChEBI" id="CHEBI:15378"/>
        <dbReference type="ChEBI" id="CHEBI:30616"/>
        <dbReference type="ChEBI" id="CHEBI:43474"/>
        <dbReference type="ChEBI" id="CHEBI:456216"/>
        <dbReference type="EC" id="5.6.2.3"/>
    </reaction>
</comment>
<evidence type="ECO:0000256" key="1">
    <source>
        <dbReference type="RuleBase" id="RU363044"/>
    </source>
</evidence>
<organism evidence="6 7">
    <name type="scientific">Coffea arabica</name>
    <name type="common">Arabian coffee</name>
    <dbReference type="NCBI Taxonomy" id="13443"/>
    <lineage>
        <taxon>Eukaryota</taxon>
        <taxon>Viridiplantae</taxon>
        <taxon>Streptophyta</taxon>
        <taxon>Embryophyta</taxon>
        <taxon>Tracheophyta</taxon>
        <taxon>Spermatophyta</taxon>
        <taxon>Magnoliopsida</taxon>
        <taxon>eudicotyledons</taxon>
        <taxon>Gunneridae</taxon>
        <taxon>Pentapetalae</taxon>
        <taxon>asterids</taxon>
        <taxon>lamiids</taxon>
        <taxon>Gentianales</taxon>
        <taxon>Rubiaceae</taxon>
        <taxon>Ixoroideae</taxon>
        <taxon>Gardenieae complex</taxon>
        <taxon>Bertiereae - Coffeeae clade</taxon>
        <taxon>Coffeeae</taxon>
        <taxon>Coffea</taxon>
    </lineage>
</organism>
<dbReference type="SUPFAM" id="SSF52540">
    <property type="entry name" value="P-loop containing nucleoside triphosphate hydrolases"/>
    <property type="match status" value="2"/>
</dbReference>
<keyword evidence="6" id="KW-1185">Reference proteome</keyword>
<feature type="domain" description="Helitron helicase-like" evidence="4">
    <location>
        <begin position="283"/>
        <end position="469"/>
    </location>
</feature>
<keyword evidence="1" id="KW-0378">Hydrolase</keyword>
<protein>
    <recommendedName>
        <fullName evidence="1">ATP-dependent DNA helicase</fullName>
        <ecNumber evidence="1">5.6.2.3</ecNumber>
    </recommendedName>
</protein>
<dbReference type="InterPro" id="IPR010285">
    <property type="entry name" value="DNA_helicase_pif1-like_DEAD"/>
</dbReference>
<dbReference type="RefSeq" id="XP_027090301.1">
    <property type="nucleotide sequence ID" value="XM_027234500.1"/>
</dbReference>